<dbReference type="InterPro" id="IPR016187">
    <property type="entry name" value="CTDL_fold"/>
</dbReference>
<feature type="domain" description="Sulfatase-modifying factor enzyme-like" evidence="2">
    <location>
        <begin position="30"/>
        <end position="332"/>
    </location>
</feature>
<evidence type="ECO:0000256" key="1">
    <source>
        <dbReference type="SAM" id="MobiDB-lite"/>
    </source>
</evidence>
<dbReference type="Proteomes" id="UP000662747">
    <property type="component" value="Chromosome"/>
</dbReference>
<accession>A0ABX7P4K8</accession>
<feature type="region of interest" description="Disordered" evidence="1">
    <location>
        <begin position="1"/>
        <end position="28"/>
    </location>
</feature>
<evidence type="ECO:0000313" key="4">
    <source>
        <dbReference type="Proteomes" id="UP000662747"/>
    </source>
</evidence>
<organism evidence="3 4">
    <name type="scientific">Pyxidicoccus parkwayensis</name>
    <dbReference type="NCBI Taxonomy" id="2813578"/>
    <lineage>
        <taxon>Bacteria</taxon>
        <taxon>Pseudomonadati</taxon>
        <taxon>Myxococcota</taxon>
        <taxon>Myxococcia</taxon>
        <taxon>Myxococcales</taxon>
        <taxon>Cystobacterineae</taxon>
        <taxon>Myxococcaceae</taxon>
        <taxon>Pyxidicoccus</taxon>
    </lineage>
</organism>
<name>A0ABX7P4K8_9BACT</name>
<dbReference type="RefSeq" id="WP_206726923.1">
    <property type="nucleotide sequence ID" value="NZ_CP071090.1"/>
</dbReference>
<feature type="compositionally biased region" description="Pro residues" evidence="1">
    <location>
        <begin position="16"/>
        <end position="27"/>
    </location>
</feature>
<gene>
    <name evidence="3" type="ORF">JY651_10755</name>
</gene>
<dbReference type="InterPro" id="IPR042095">
    <property type="entry name" value="SUMF_sf"/>
</dbReference>
<dbReference type="EMBL" id="CP071090">
    <property type="protein sequence ID" value="QSQ25368.1"/>
    <property type="molecule type" value="Genomic_DNA"/>
</dbReference>
<dbReference type="InterPro" id="IPR051043">
    <property type="entry name" value="Sulfatase_Mod_Factor_Kinase"/>
</dbReference>
<dbReference type="Pfam" id="PF03781">
    <property type="entry name" value="FGE-sulfatase"/>
    <property type="match status" value="1"/>
</dbReference>
<dbReference type="SUPFAM" id="SSF56436">
    <property type="entry name" value="C-type lectin-like"/>
    <property type="match status" value="1"/>
</dbReference>
<evidence type="ECO:0000259" key="2">
    <source>
        <dbReference type="Pfam" id="PF03781"/>
    </source>
</evidence>
<protein>
    <submittedName>
        <fullName evidence="3">Formylglycine-generating enzyme family protein</fullName>
    </submittedName>
</protein>
<dbReference type="InterPro" id="IPR005532">
    <property type="entry name" value="SUMF_dom"/>
</dbReference>
<sequence>MSTDLSSEAARLEPEPSTPSEPVPGEAPFPDMVWIPGGTYWMGSDHHYPEEAPAHEVTVTGFWMDRYTVTNMQFAHFVDATRYVTVAERPLNAADYPGAIPDMLVPGSLVFRKASRPVDLRSLANWWAYVPGACWRHPEGRGSNLKGRGKHPVVHVAFEDVRAYAEWAGKSLPTEAEWERAARGGLDRKEYCWGDEFMPGGRHLANTWQGEFPWQNLREDGHEGTCPVGSFPPNGYGLHEMAGNVWEWTTDWYQARHEGHKGKACCIPVNPRGPGTADGSQDPGTPLVKIPRRVLKGGSHLCAPNYCLRYRPAARSPQSVDSGASHIGFRCIVRPARG</sequence>
<proteinExistence type="predicted"/>
<reference evidence="3 4" key="1">
    <citation type="submission" date="2021-02" db="EMBL/GenBank/DDBJ databases">
        <title>De Novo genome assembly of isolated myxobacteria.</title>
        <authorList>
            <person name="Stevens D.C."/>
        </authorList>
    </citation>
    <scope>NUCLEOTIDE SEQUENCE [LARGE SCALE GENOMIC DNA]</scope>
    <source>
        <strain evidence="4">SCPEA02</strain>
    </source>
</reference>
<keyword evidence="4" id="KW-1185">Reference proteome</keyword>
<dbReference type="Gene3D" id="3.90.1580.10">
    <property type="entry name" value="paralog of FGE (formylglycine-generating enzyme)"/>
    <property type="match status" value="1"/>
</dbReference>
<dbReference type="PANTHER" id="PTHR23150">
    <property type="entry name" value="SULFATASE MODIFYING FACTOR 1, 2"/>
    <property type="match status" value="1"/>
</dbReference>
<evidence type="ECO:0000313" key="3">
    <source>
        <dbReference type="EMBL" id="QSQ25368.1"/>
    </source>
</evidence>
<dbReference type="PANTHER" id="PTHR23150:SF19">
    <property type="entry name" value="FORMYLGLYCINE-GENERATING ENZYME"/>
    <property type="match status" value="1"/>
</dbReference>